<protein>
    <submittedName>
        <fullName evidence="2">GDP-mannose 4,6-dehydratase</fullName>
        <ecNumber evidence="2">4.2.1.47</ecNumber>
    </submittedName>
</protein>
<dbReference type="GO" id="GO:0008446">
    <property type="term" value="F:GDP-mannose 4,6-dehydratase activity"/>
    <property type="evidence" value="ECO:0007669"/>
    <property type="project" value="UniProtKB-EC"/>
</dbReference>
<dbReference type="InterPro" id="IPR036291">
    <property type="entry name" value="NAD(P)-bd_dom_sf"/>
</dbReference>
<accession>A0A1V5SZL9</accession>
<keyword evidence="2" id="KW-0456">Lyase</keyword>
<evidence type="ECO:0000259" key="1">
    <source>
        <dbReference type="Pfam" id="PF01370"/>
    </source>
</evidence>
<dbReference type="EMBL" id="MWBQ01000043">
    <property type="protein sequence ID" value="OQA59965.1"/>
    <property type="molecule type" value="Genomic_DNA"/>
</dbReference>
<dbReference type="EC" id="4.2.1.47" evidence="2"/>
<comment type="caution">
    <text evidence="2">The sequence shown here is derived from an EMBL/GenBank/DDBJ whole genome shotgun (WGS) entry which is preliminary data.</text>
</comment>
<evidence type="ECO:0000313" key="2">
    <source>
        <dbReference type="EMBL" id="OQA59965.1"/>
    </source>
</evidence>
<dbReference type="Gene3D" id="3.40.50.720">
    <property type="entry name" value="NAD(P)-binding Rossmann-like Domain"/>
    <property type="match status" value="1"/>
</dbReference>
<proteinExistence type="predicted"/>
<sequence>MKAKKVLVIGGTGHIGSYLVPLLMSRSYEVTVFSRGTTRPYPGSFIWKKINQIKIDRERDEKNGNWQERISNLEPDIIVDLICFEPDSAQIMAETIDQEDIHLLTCGTAWIYGKTRIIPTPETAPRNPQNDYAQKKADIEKILLSYTQEGHIQATLIHPTHITGPGKPFITPFGDNNLKTLQDIMNEKEIYLLDGGFSTLHHVHPADIAYLFLRCIEEKDYTIGECFNCGATHAMTFFGLGHYLAQLMGVEFHYKNISIEEYAENFSFPTMAADHVRQGCCVSMSKSFEILNYTPRYSPEDAVRETLNDLILQKKLIWSKTNEYLQRL</sequence>
<dbReference type="InterPro" id="IPR001509">
    <property type="entry name" value="Epimerase_deHydtase"/>
</dbReference>
<feature type="domain" description="NAD-dependent epimerase/dehydratase" evidence="1">
    <location>
        <begin position="6"/>
        <end position="230"/>
    </location>
</feature>
<dbReference type="Proteomes" id="UP000485569">
    <property type="component" value="Unassembled WGS sequence"/>
</dbReference>
<dbReference type="AlphaFoldDB" id="A0A1V5SZL9"/>
<organism evidence="2">
    <name type="scientific">Candidatus Atribacter allofermentans</name>
    <dbReference type="NCBI Taxonomy" id="1852833"/>
    <lineage>
        <taxon>Bacteria</taxon>
        <taxon>Pseudomonadati</taxon>
        <taxon>Atribacterota</taxon>
        <taxon>Atribacteria</taxon>
        <taxon>Atribacterales</taxon>
        <taxon>Atribacteraceae</taxon>
        <taxon>Atribacter</taxon>
    </lineage>
</organism>
<reference evidence="2" key="1">
    <citation type="submission" date="2017-02" db="EMBL/GenBank/DDBJ databases">
        <title>Delving into the versatile metabolic prowess of the omnipresent phylum Bacteroidetes.</title>
        <authorList>
            <person name="Nobu M.K."/>
            <person name="Mei R."/>
            <person name="Narihiro T."/>
            <person name="Kuroda K."/>
            <person name="Liu W.-T."/>
        </authorList>
    </citation>
    <scope>NUCLEOTIDE SEQUENCE</scope>
    <source>
        <strain evidence="2">ADurb.Bin276</strain>
    </source>
</reference>
<dbReference type="InterPro" id="IPR050177">
    <property type="entry name" value="Lipid_A_modif_metabolic_enz"/>
</dbReference>
<gene>
    <name evidence="2" type="primary">gmd</name>
    <name evidence="2" type="ORF">BWY41_00734</name>
</gene>
<dbReference type="PANTHER" id="PTHR43245">
    <property type="entry name" value="BIFUNCTIONAL POLYMYXIN RESISTANCE PROTEIN ARNA"/>
    <property type="match status" value="1"/>
</dbReference>
<name>A0A1V5SZL9_9BACT</name>
<dbReference type="SUPFAM" id="SSF51735">
    <property type="entry name" value="NAD(P)-binding Rossmann-fold domains"/>
    <property type="match status" value="1"/>
</dbReference>
<dbReference type="Pfam" id="PF01370">
    <property type="entry name" value="Epimerase"/>
    <property type="match status" value="1"/>
</dbReference>